<gene>
    <name evidence="3" type="ORF">G3A44_07785</name>
</gene>
<evidence type="ECO:0000313" key="4">
    <source>
        <dbReference type="Proteomes" id="UP000484255"/>
    </source>
</evidence>
<dbReference type="Pfam" id="PF00535">
    <property type="entry name" value="Glycos_transf_2"/>
    <property type="match status" value="1"/>
</dbReference>
<evidence type="ECO:0000256" key="1">
    <source>
        <dbReference type="SAM" id="Phobius"/>
    </source>
</evidence>
<keyword evidence="1" id="KW-1133">Transmembrane helix</keyword>
<evidence type="ECO:0000313" key="3">
    <source>
        <dbReference type="EMBL" id="NDY91092.1"/>
    </source>
</evidence>
<dbReference type="SUPFAM" id="SSF53448">
    <property type="entry name" value="Nucleotide-diphospho-sugar transferases"/>
    <property type="match status" value="1"/>
</dbReference>
<dbReference type="InterPro" id="IPR001173">
    <property type="entry name" value="Glyco_trans_2-like"/>
</dbReference>
<keyword evidence="1" id="KW-0812">Transmembrane</keyword>
<name>A0A7C9PGW9_9BURK</name>
<proteinExistence type="predicted"/>
<dbReference type="Proteomes" id="UP000484255">
    <property type="component" value="Unassembled WGS sequence"/>
</dbReference>
<dbReference type="EMBL" id="JAAGOH010000007">
    <property type="protein sequence ID" value="NDY91092.1"/>
    <property type="molecule type" value="Genomic_DNA"/>
</dbReference>
<evidence type="ECO:0000259" key="2">
    <source>
        <dbReference type="Pfam" id="PF00535"/>
    </source>
</evidence>
<organism evidence="3 4">
    <name type="scientific">Ideonella livida</name>
    <dbReference type="NCBI Taxonomy" id="2707176"/>
    <lineage>
        <taxon>Bacteria</taxon>
        <taxon>Pseudomonadati</taxon>
        <taxon>Pseudomonadota</taxon>
        <taxon>Betaproteobacteria</taxon>
        <taxon>Burkholderiales</taxon>
        <taxon>Sphaerotilaceae</taxon>
        <taxon>Ideonella</taxon>
    </lineage>
</organism>
<dbReference type="InterPro" id="IPR029044">
    <property type="entry name" value="Nucleotide-diphossugar_trans"/>
</dbReference>
<dbReference type="PANTHER" id="PTHR43179:SF7">
    <property type="entry name" value="RHAMNOSYLTRANSFERASE WBBL"/>
    <property type="match status" value="1"/>
</dbReference>
<comment type="caution">
    <text evidence="3">The sequence shown here is derived from an EMBL/GenBank/DDBJ whole genome shotgun (WGS) entry which is preliminary data.</text>
</comment>
<feature type="domain" description="Glycosyltransferase 2-like" evidence="2">
    <location>
        <begin position="9"/>
        <end position="168"/>
    </location>
</feature>
<dbReference type="AlphaFoldDB" id="A0A7C9PGW9"/>
<dbReference type="RefSeq" id="WP_163457066.1">
    <property type="nucleotide sequence ID" value="NZ_JAAGOH010000007.1"/>
</dbReference>
<feature type="transmembrane region" description="Helical" evidence="1">
    <location>
        <begin position="268"/>
        <end position="288"/>
    </location>
</feature>
<keyword evidence="3" id="KW-0808">Transferase</keyword>
<dbReference type="GO" id="GO:0016740">
    <property type="term" value="F:transferase activity"/>
    <property type="evidence" value="ECO:0007669"/>
    <property type="project" value="UniProtKB-KW"/>
</dbReference>
<reference evidence="3 4" key="1">
    <citation type="submission" date="2020-02" db="EMBL/GenBank/DDBJ databases">
        <title>Ideonella bacterium strain TBM-1.</title>
        <authorList>
            <person name="Chen W.-M."/>
        </authorList>
    </citation>
    <scope>NUCLEOTIDE SEQUENCE [LARGE SCALE GENOMIC DNA]</scope>
    <source>
        <strain evidence="3 4">TBM-1</strain>
    </source>
</reference>
<dbReference type="CDD" id="cd04186">
    <property type="entry name" value="GT_2_like_c"/>
    <property type="match status" value="1"/>
</dbReference>
<keyword evidence="4" id="KW-1185">Reference proteome</keyword>
<accession>A0A7C9PGW9</accession>
<keyword evidence="1" id="KW-0472">Membrane</keyword>
<dbReference type="Gene3D" id="3.90.550.10">
    <property type="entry name" value="Spore Coat Polysaccharide Biosynthesis Protein SpsA, Chain A"/>
    <property type="match status" value="1"/>
</dbReference>
<sequence>MTPLHRPLTVLLVSYNTRDLLTPCLDALKQALQPFPDARVVVVDNASRDGSAAYLRQHHPEVRLLESGTNVGFGRANNLALPEVADGDLLLLNTDAFVPAEAVSRALSCLQREADVGIVGVRLVGRDGSQQPSCRGFPSPLGEFLARTGLATWFPTVRQVDDRHWRPERSADCDWVPGCFYLIRREVLRQVGLFDPRFFLYYEEVDHCRRVRQAGWRVHYLAEVAVVHLGGESAKSDGEITSAGRQSRRLQLESALLYYRKHGGLTTVLGWSLLQVLWLVLVGAGALIRGRWSRASAAGAEWRLAMAILWATRAGGRALH</sequence>
<dbReference type="PANTHER" id="PTHR43179">
    <property type="entry name" value="RHAMNOSYLTRANSFERASE WBBL"/>
    <property type="match status" value="1"/>
</dbReference>
<protein>
    <submittedName>
        <fullName evidence="3">Glycosyltransferase family 2 protein</fullName>
    </submittedName>
</protein>